<protein>
    <submittedName>
        <fullName evidence="1">Uncharacterized protein</fullName>
    </submittedName>
</protein>
<name>A0A1I1NKE3_9GAMM</name>
<dbReference type="AlphaFoldDB" id="A0A1I1NKE3"/>
<organism evidence="1 2">
    <name type="scientific">Pseudoalteromonas denitrificans DSM 6059</name>
    <dbReference type="NCBI Taxonomy" id="1123010"/>
    <lineage>
        <taxon>Bacteria</taxon>
        <taxon>Pseudomonadati</taxon>
        <taxon>Pseudomonadota</taxon>
        <taxon>Gammaproteobacteria</taxon>
        <taxon>Alteromonadales</taxon>
        <taxon>Pseudoalteromonadaceae</taxon>
        <taxon>Pseudoalteromonas</taxon>
    </lineage>
</organism>
<dbReference type="OrthoDB" id="6292899at2"/>
<evidence type="ECO:0000313" key="2">
    <source>
        <dbReference type="Proteomes" id="UP000198862"/>
    </source>
</evidence>
<accession>A0A1I1NKE3</accession>
<keyword evidence="2" id="KW-1185">Reference proteome</keyword>
<evidence type="ECO:0000313" key="1">
    <source>
        <dbReference type="EMBL" id="SFC95958.1"/>
    </source>
</evidence>
<gene>
    <name evidence="1" type="ORF">SAMN02745724_03043</name>
</gene>
<dbReference type="RefSeq" id="WP_091985890.1">
    <property type="nucleotide sequence ID" value="NZ_FOLO01000025.1"/>
</dbReference>
<dbReference type="STRING" id="1123010.SAMN02745724_03043"/>
<dbReference type="EMBL" id="FOLO01000025">
    <property type="protein sequence ID" value="SFC95958.1"/>
    <property type="molecule type" value="Genomic_DNA"/>
</dbReference>
<proteinExistence type="predicted"/>
<sequence length="352" mass="39595">MELQPLGFINATGQSGKAFYAAVENNMLFSRIETMPIYGDSTLSSEYLTVRLPELENMPTQQAMSLMLHKFLQQTDIKRLNIKKLILCYPESIFNNDDIALLQSIVNENLQQESEYKQSIQQVHLKHNISVEFMGDLSFKNMALLEVPTLVIAFDSLVSYQRASKLNKTMSVQLKDGPLGVIPGEGIAAVIINNEANKNNHINHDKSQNPNNITITEFEGALSQQIIAANITSEDTVLDAGINSIEWQKEWYQNSQSIYKSKSNQALLLCPQISTVVGYLGRAQLLTTLNLALAYLQQPLKPMKSVFVILHNVEDNIEIRSEENIKSNTVHNTKQMKINSKLLKITRTLNNA</sequence>
<dbReference type="Proteomes" id="UP000198862">
    <property type="component" value="Unassembled WGS sequence"/>
</dbReference>
<reference evidence="1 2" key="1">
    <citation type="submission" date="2016-10" db="EMBL/GenBank/DDBJ databases">
        <authorList>
            <person name="de Groot N.N."/>
        </authorList>
    </citation>
    <scope>NUCLEOTIDE SEQUENCE [LARGE SCALE GENOMIC DNA]</scope>
    <source>
        <strain evidence="1 2">DSM 6059</strain>
    </source>
</reference>